<dbReference type="OrthoDB" id="9815657at2"/>
<organism evidence="2 3">
    <name type="scientific">Lacrimispora xylanisolvens</name>
    <dbReference type="NCBI Taxonomy" id="384636"/>
    <lineage>
        <taxon>Bacteria</taxon>
        <taxon>Bacillati</taxon>
        <taxon>Bacillota</taxon>
        <taxon>Clostridia</taxon>
        <taxon>Lachnospirales</taxon>
        <taxon>Lachnospiraceae</taxon>
        <taxon>Lacrimispora</taxon>
    </lineage>
</organism>
<comment type="caution">
    <text evidence="2">The sequence shown here is derived from an EMBL/GenBank/DDBJ whole genome shotgun (WGS) entry which is preliminary data.</text>
</comment>
<dbReference type="AlphaFoldDB" id="A0A2S6HRM0"/>
<dbReference type="Gene3D" id="2.120.10.30">
    <property type="entry name" value="TolB, C-terminal domain"/>
    <property type="match status" value="1"/>
</dbReference>
<name>A0A2S6HRM0_9FIRM</name>
<feature type="signal peptide" evidence="1">
    <location>
        <begin position="1"/>
        <end position="23"/>
    </location>
</feature>
<dbReference type="SUPFAM" id="SSF69304">
    <property type="entry name" value="Tricorn protease N-terminal domain"/>
    <property type="match status" value="1"/>
</dbReference>
<protein>
    <submittedName>
        <fullName evidence="2">TolB protein</fullName>
    </submittedName>
</protein>
<evidence type="ECO:0000313" key="3">
    <source>
        <dbReference type="Proteomes" id="UP000237749"/>
    </source>
</evidence>
<dbReference type="PANTHER" id="PTHR36842:SF1">
    <property type="entry name" value="PROTEIN TOLB"/>
    <property type="match status" value="1"/>
</dbReference>
<dbReference type="Proteomes" id="UP000237749">
    <property type="component" value="Unassembled WGS sequence"/>
</dbReference>
<keyword evidence="3" id="KW-1185">Reference proteome</keyword>
<evidence type="ECO:0000256" key="1">
    <source>
        <dbReference type="SAM" id="SignalP"/>
    </source>
</evidence>
<evidence type="ECO:0000313" key="2">
    <source>
        <dbReference type="EMBL" id="PPK80282.1"/>
    </source>
</evidence>
<dbReference type="PANTHER" id="PTHR36842">
    <property type="entry name" value="PROTEIN TOLB HOMOLOG"/>
    <property type="match status" value="1"/>
</dbReference>
<keyword evidence="1" id="KW-0732">Signal</keyword>
<dbReference type="RefSeq" id="WP_104437597.1">
    <property type="nucleotide sequence ID" value="NZ_PTJA01000007.1"/>
</dbReference>
<dbReference type="EMBL" id="PTJA01000007">
    <property type="protein sequence ID" value="PPK80282.1"/>
    <property type="molecule type" value="Genomic_DNA"/>
</dbReference>
<accession>A0A2S6HRM0</accession>
<dbReference type="InterPro" id="IPR011042">
    <property type="entry name" value="6-blade_b-propeller_TolB-like"/>
</dbReference>
<reference evidence="2 3" key="1">
    <citation type="submission" date="2018-02" db="EMBL/GenBank/DDBJ databases">
        <title>Genomic Encyclopedia of Archaeal and Bacterial Type Strains, Phase II (KMG-II): from individual species to whole genera.</title>
        <authorList>
            <person name="Goeker M."/>
        </authorList>
    </citation>
    <scope>NUCLEOTIDE SEQUENCE [LARGE SCALE GENOMIC DNA]</scope>
    <source>
        <strain evidence="2 3">DSM 3808</strain>
    </source>
</reference>
<gene>
    <name evidence="2" type="ORF">BXY41_107214</name>
</gene>
<feature type="chain" id="PRO_5015616767" evidence="1">
    <location>
        <begin position="24"/>
        <end position="364"/>
    </location>
</feature>
<sequence length="364" mass="41228">MKIKYLINACIMAALLFTMTGCAKERNKITVQEPENTKTIIDESKKEESEPEIIVDKTERLEHIMISDWFDDDTAIVSKENESLEKMSLSELSDQYPKSLYLLNINSKEYQLVREQKDVLLGGAVFSRDKKYLIYDEYVLGDPAYFIMNMENHESIGLMGEPIGGAKSAHWADNETVIGSAYSGGVYLADRTGNMSLIDELKEEGIFLAEKLGNNIYYNTQSDLTLMTLDLATKEKTSLNLGQVSEIVPSPDKKEMIILQNNDSKSSMIIYSPEKDEKNTIAENAELYGVSWSPDQRMIVYGMKEDKNNAAERNLYVYDILTGKSVKIAVNAEPISTNWSPSGKRLSYTEWDGKQYTSSIIYFK</sequence>
<dbReference type="PROSITE" id="PS51257">
    <property type="entry name" value="PROKAR_LIPOPROTEIN"/>
    <property type="match status" value="1"/>
</dbReference>
<proteinExistence type="predicted"/>